<dbReference type="Proteomes" id="UP001055879">
    <property type="component" value="Linkage Group LG14"/>
</dbReference>
<dbReference type="EMBL" id="CM042060">
    <property type="protein sequence ID" value="KAI3678927.1"/>
    <property type="molecule type" value="Genomic_DNA"/>
</dbReference>
<sequence length="245" mass="27607">MDASKTSTPCLDMEGSTLENDILGSKLYLSLGLKGRMNQNPGNPKVLARISSLLQKSVEKNETMLQTTQTKDDLITVFHGSRAPTLTIQQYVDRIFKYSRCSPSCFVVAYVYIDRFIRTRNIIVTSLNVHRLLITSIMLAAKFIDDVFFNNAYYAKVGGVTTSELNRLEMEFLFGIDFRLYVSLSTFGKYCSELMNEASEEVAAVVQIERPPLHANTIHSACGINENWLKNDDSSYHPTIGIHIK</sequence>
<proteinExistence type="predicted"/>
<name>A0ACB8Y5V0_ARCLA</name>
<keyword evidence="2" id="KW-1185">Reference proteome</keyword>
<reference evidence="2" key="1">
    <citation type="journal article" date="2022" name="Mol. Ecol. Resour.">
        <title>The genomes of chicory, endive, great burdock and yacon provide insights into Asteraceae palaeo-polyploidization history and plant inulin production.</title>
        <authorList>
            <person name="Fan W."/>
            <person name="Wang S."/>
            <person name="Wang H."/>
            <person name="Wang A."/>
            <person name="Jiang F."/>
            <person name="Liu H."/>
            <person name="Zhao H."/>
            <person name="Xu D."/>
            <person name="Zhang Y."/>
        </authorList>
    </citation>
    <scope>NUCLEOTIDE SEQUENCE [LARGE SCALE GENOMIC DNA]</scope>
    <source>
        <strain evidence="2">cv. Niubang</strain>
    </source>
</reference>
<protein>
    <submittedName>
        <fullName evidence="1">Uncharacterized protein</fullName>
    </submittedName>
</protein>
<gene>
    <name evidence="1" type="ORF">L6452_38231</name>
</gene>
<reference evidence="1 2" key="2">
    <citation type="journal article" date="2022" name="Mol. Ecol. Resour.">
        <title>The genomes of chicory, endive, great burdock and yacon provide insights into Asteraceae paleo-polyploidization history and plant inulin production.</title>
        <authorList>
            <person name="Fan W."/>
            <person name="Wang S."/>
            <person name="Wang H."/>
            <person name="Wang A."/>
            <person name="Jiang F."/>
            <person name="Liu H."/>
            <person name="Zhao H."/>
            <person name="Xu D."/>
            <person name="Zhang Y."/>
        </authorList>
    </citation>
    <scope>NUCLEOTIDE SEQUENCE [LARGE SCALE GENOMIC DNA]</scope>
    <source>
        <strain evidence="2">cv. Niubang</strain>
    </source>
</reference>
<comment type="caution">
    <text evidence="1">The sequence shown here is derived from an EMBL/GenBank/DDBJ whole genome shotgun (WGS) entry which is preliminary data.</text>
</comment>
<accession>A0ACB8Y5V0</accession>
<organism evidence="1 2">
    <name type="scientific">Arctium lappa</name>
    <name type="common">Greater burdock</name>
    <name type="synonym">Lappa major</name>
    <dbReference type="NCBI Taxonomy" id="4217"/>
    <lineage>
        <taxon>Eukaryota</taxon>
        <taxon>Viridiplantae</taxon>
        <taxon>Streptophyta</taxon>
        <taxon>Embryophyta</taxon>
        <taxon>Tracheophyta</taxon>
        <taxon>Spermatophyta</taxon>
        <taxon>Magnoliopsida</taxon>
        <taxon>eudicotyledons</taxon>
        <taxon>Gunneridae</taxon>
        <taxon>Pentapetalae</taxon>
        <taxon>asterids</taxon>
        <taxon>campanulids</taxon>
        <taxon>Asterales</taxon>
        <taxon>Asteraceae</taxon>
        <taxon>Carduoideae</taxon>
        <taxon>Cardueae</taxon>
        <taxon>Arctiinae</taxon>
        <taxon>Arctium</taxon>
    </lineage>
</organism>
<evidence type="ECO:0000313" key="1">
    <source>
        <dbReference type="EMBL" id="KAI3678927.1"/>
    </source>
</evidence>
<evidence type="ECO:0000313" key="2">
    <source>
        <dbReference type="Proteomes" id="UP001055879"/>
    </source>
</evidence>